<comment type="caution">
    <text evidence="2">The sequence shown here is derived from an EMBL/GenBank/DDBJ whole genome shotgun (WGS) entry which is preliminary data.</text>
</comment>
<dbReference type="Proteomes" id="UP000663870">
    <property type="component" value="Unassembled WGS sequence"/>
</dbReference>
<feature type="region of interest" description="Disordered" evidence="1">
    <location>
        <begin position="159"/>
        <end position="180"/>
    </location>
</feature>
<reference evidence="2" key="1">
    <citation type="submission" date="2021-02" db="EMBL/GenBank/DDBJ databases">
        <authorList>
            <person name="Nowell W R."/>
        </authorList>
    </citation>
    <scope>NUCLEOTIDE SEQUENCE</scope>
</reference>
<feature type="compositionally biased region" description="Low complexity" evidence="1">
    <location>
        <begin position="163"/>
        <end position="175"/>
    </location>
</feature>
<gene>
    <name evidence="2" type="ORF">JXQ802_LOCUS5973</name>
</gene>
<sequence length="318" mass="37042">MPPVKEEQTPSHPMNTSARIQQIFSEVQSQLPSVNFDNDDQNDDNNNNDDNEEILQSNISENTDALLESLMNTNVNSFLTVHPKIETPQQPPSVELQMRLSPNLFDNSLQNQESSLSKPSVLSMDLFNSIDFDRLPSLNSNYNHSQHTNITPTFHRPRPINHQNLSSQQQQQTTNIKNRDDRQILERLAQQANRFNTNERLHPTRENHPFRNLETALRETSYEHFDRHGKRRSTVESERKTIYIDLRNSNIQQKQEKSQDEQQSTNIISPISQQIQSSESDSDDDDDDDDDVNNYNDGMLWFEKRQQAKRQQQLNSSK</sequence>
<feature type="compositionally biased region" description="Acidic residues" evidence="1">
    <location>
        <begin position="280"/>
        <end position="292"/>
    </location>
</feature>
<organism evidence="2 3">
    <name type="scientific">Rotaria sordida</name>
    <dbReference type="NCBI Taxonomy" id="392033"/>
    <lineage>
        <taxon>Eukaryota</taxon>
        <taxon>Metazoa</taxon>
        <taxon>Spiralia</taxon>
        <taxon>Gnathifera</taxon>
        <taxon>Rotifera</taxon>
        <taxon>Eurotatoria</taxon>
        <taxon>Bdelloidea</taxon>
        <taxon>Philodinida</taxon>
        <taxon>Philodinidae</taxon>
        <taxon>Rotaria</taxon>
    </lineage>
</organism>
<evidence type="ECO:0000256" key="1">
    <source>
        <dbReference type="SAM" id="MobiDB-lite"/>
    </source>
</evidence>
<dbReference type="AlphaFoldDB" id="A0A813V6N8"/>
<feature type="compositionally biased region" description="Low complexity" evidence="1">
    <location>
        <begin position="261"/>
        <end position="279"/>
    </location>
</feature>
<feature type="compositionally biased region" description="Acidic residues" evidence="1">
    <location>
        <begin position="37"/>
        <end position="52"/>
    </location>
</feature>
<evidence type="ECO:0000313" key="2">
    <source>
        <dbReference type="EMBL" id="CAF0836744.1"/>
    </source>
</evidence>
<keyword evidence="3" id="KW-1185">Reference proteome</keyword>
<accession>A0A813V6N8</accession>
<feature type="compositionally biased region" description="Polar residues" evidence="1">
    <location>
        <begin position="309"/>
        <end position="318"/>
    </location>
</feature>
<evidence type="ECO:0000313" key="3">
    <source>
        <dbReference type="Proteomes" id="UP000663870"/>
    </source>
</evidence>
<proteinExistence type="predicted"/>
<name>A0A813V6N8_9BILA</name>
<feature type="region of interest" description="Disordered" evidence="1">
    <location>
        <begin position="246"/>
        <end position="318"/>
    </location>
</feature>
<protein>
    <submittedName>
        <fullName evidence="2">Uncharacterized protein</fullName>
    </submittedName>
</protein>
<feature type="region of interest" description="Disordered" evidence="1">
    <location>
        <begin position="30"/>
        <end position="52"/>
    </location>
</feature>
<dbReference type="EMBL" id="CAJNOL010000091">
    <property type="protein sequence ID" value="CAF0836744.1"/>
    <property type="molecule type" value="Genomic_DNA"/>
</dbReference>